<dbReference type="CDD" id="cd02933">
    <property type="entry name" value="OYE_like_FMN"/>
    <property type="match status" value="1"/>
</dbReference>
<evidence type="ECO:0000313" key="3">
    <source>
        <dbReference type="EMBL" id="WWC64944.1"/>
    </source>
</evidence>
<dbReference type="EMBL" id="CP144539">
    <property type="protein sequence ID" value="WWC64944.1"/>
    <property type="molecule type" value="Genomic_DNA"/>
</dbReference>
<dbReference type="GO" id="GO:0016491">
    <property type="term" value="F:oxidoreductase activity"/>
    <property type="evidence" value="ECO:0007669"/>
    <property type="project" value="InterPro"/>
</dbReference>
<dbReference type="PANTHER" id="PTHR22893:SF91">
    <property type="entry name" value="NADPH DEHYDROGENASE 2-RELATED"/>
    <property type="match status" value="1"/>
</dbReference>
<dbReference type="RefSeq" id="XP_018259500.1">
    <property type="nucleotide sequence ID" value="XM_018410832.1"/>
</dbReference>
<accession>A0A1A5ZV22</accession>
<dbReference type="Pfam" id="PF00724">
    <property type="entry name" value="Oxidored_FMN"/>
    <property type="match status" value="1"/>
</dbReference>
<dbReference type="InterPro" id="IPR013785">
    <property type="entry name" value="Aldolase_TIM"/>
</dbReference>
<organism evidence="2">
    <name type="scientific">Kwoniella dejecticola CBS 10117</name>
    <dbReference type="NCBI Taxonomy" id="1296121"/>
    <lineage>
        <taxon>Eukaryota</taxon>
        <taxon>Fungi</taxon>
        <taxon>Dikarya</taxon>
        <taxon>Basidiomycota</taxon>
        <taxon>Agaricomycotina</taxon>
        <taxon>Tremellomycetes</taxon>
        <taxon>Tremellales</taxon>
        <taxon>Cryptococcaceae</taxon>
        <taxon>Kwoniella</taxon>
    </lineage>
</organism>
<dbReference type="EMBL" id="KI894036">
    <property type="protein sequence ID" value="OBR81658.1"/>
    <property type="molecule type" value="Genomic_DNA"/>
</dbReference>
<reference evidence="2" key="1">
    <citation type="submission" date="2013-07" db="EMBL/GenBank/DDBJ databases">
        <title>The Genome Sequence of Cryptococcus dejecticola CBS10117.</title>
        <authorList>
            <consortium name="The Broad Institute Genome Sequencing Platform"/>
            <person name="Cuomo C."/>
            <person name="Litvintseva A."/>
            <person name="Chen Y."/>
            <person name="Heitman J."/>
            <person name="Sun S."/>
            <person name="Springer D."/>
            <person name="Dromer F."/>
            <person name="Young S.K."/>
            <person name="Zeng Q."/>
            <person name="Gargeya S."/>
            <person name="Fitzgerald M."/>
            <person name="Abouelleil A."/>
            <person name="Alvarado L."/>
            <person name="Berlin A.M."/>
            <person name="Chapman S.B."/>
            <person name="Dewar J."/>
            <person name="Goldberg J."/>
            <person name="Griggs A."/>
            <person name="Gujja S."/>
            <person name="Hansen M."/>
            <person name="Howarth C."/>
            <person name="Imamovic A."/>
            <person name="Larimer J."/>
            <person name="McCowan C."/>
            <person name="Murphy C."/>
            <person name="Pearson M."/>
            <person name="Priest M."/>
            <person name="Roberts A."/>
            <person name="Saif S."/>
            <person name="Shea T."/>
            <person name="Sykes S."/>
            <person name="Wortman J."/>
            <person name="Nusbaum C."/>
            <person name="Birren B."/>
        </authorList>
    </citation>
    <scope>NUCLEOTIDE SEQUENCE [LARGE SCALE GENOMIC DNA]</scope>
    <source>
        <strain evidence="2">CBS 10117</strain>
    </source>
</reference>
<evidence type="ECO:0000313" key="4">
    <source>
        <dbReference type="Proteomes" id="UP000078595"/>
    </source>
</evidence>
<dbReference type="OrthoDB" id="276546at2759"/>
<name>A0A1A5ZV22_9TREE</name>
<dbReference type="STRING" id="1296121.A0A1A5ZV22"/>
<reference evidence="3" key="3">
    <citation type="submission" date="2024-02" db="EMBL/GenBank/DDBJ databases">
        <title>Comparative genomics of Cryptococcus and Kwoniella reveals pathogenesis evolution and contrasting modes of karyotype evolution via chromosome fusion or intercentromeric recombination.</title>
        <authorList>
            <person name="Coelho M.A."/>
            <person name="David-Palma M."/>
            <person name="Shea T."/>
            <person name="Bowers K."/>
            <person name="McGinley-Smith S."/>
            <person name="Mohammad A.W."/>
            <person name="Gnirke A."/>
            <person name="Yurkov A.M."/>
            <person name="Nowrousian M."/>
            <person name="Sun S."/>
            <person name="Cuomo C.A."/>
            <person name="Heitman J."/>
        </authorList>
    </citation>
    <scope>NUCLEOTIDE SEQUENCE</scope>
    <source>
        <strain evidence="3">CBS 10117</strain>
    </source>
</reference>
<dbReference type="KEGG" id="kdj:28971267"/>
<proteinExistence type="predicted"/>
<dbReference type="SUPFAM" id="SSF51395">
    <property type="entry name" value="FMN-linked oxidoreductases"/>
    <property type="match status" value="1"/>
</dbReference>
<dbReference type="VEuPathDB" id="FungiDB:I303_07568"/>
<dbReference type="InterPro" id="IPR001155">
    <property type="entry name" value="OxRdtase_FMN_N"/>
</dbReference>
<dbReference type="GeneID" id="28971267"/>
<evidence type="ECO:0000313" key="2">
    <source>
        <dbReference type="EMBL" id="OBR81658.1"/>
    </source>
</evidence>
<evidence type="ECO:0000259" key="1">
    <source>
        <dbReference type="Pfam" id="PF00724"/>
    </source>
</evidence>
<reference evidence="3" key="2">
    <citation type="submission" date="2013-07" db="EMBL/GenBank/DDBJ databases">
        <authorList>
            <consortium name="The Broad Institute Genome Sequencing Platform"/>
            <person name="Cuomo C."/>
            <person name="Litvintseva A."/>
            <person name="Chen Y."/>
            <person name="Heitman J."/>
            <person name="Sun S."/>
            <person name="Springer D."/>
            <person name="Dromer F."/>
            <person name="Young S.K."/>
            <person name="Zeng Q."/>
            <person name="Gargeya S."/>
            <person name="Fitzgerald M."/>
            <person name="Abouelleil A."/>
            <person name="Alvarado L."/>
            <person name="Berlin A.M."/>
            <person name="Chapman S.B."/>
            <person name="Dewar J."/>
            <person name="Goldberg J."/>
            <person name="Griggs A."/>
            <person name="Gujja S."/>
            <person name="Hansen M."/>
            <person name="Howarth C."/>
            <person name="Imamovic A."/>
            <person name="Larimer J."/>
            <person name="McCowan C."/>
            <person name="Murphy C."/>
            <person name="Pearson M."/>
            <person name="Priest M."/>
            <person name="Roberts A."/>
            <person name="Saif S."/>
            <person name="Shea T."/>
            <person name="Sykes S."/>
            <person name="Wortman J."/>
            <person name="Nusbaum C."/>
            <person name="Birren B."/>
        </authorList>
    </citation>
    <scope>NUCLEOTIDE SEQUENCE</scope>
    <source>
        <strain evidence="3">CBS 10117</strain>
    </source>
</reference>
<dbReference type="AlphaFoldDB" id="A0A1A5ZV22"/>
<dbReference type="Proteomes" id="UP000078595">
    <property type="component" value="Chromosome 10"/>
</dbReference>
<feature type="domain" description="NADH:flavin oxidoreductase/NADH oxidase N-terminal" evidence="1">
    <location>
        <begin position="6"/>
        <end position="350"/>
    </location>
</feature>
<dbReference type="Gene3D" id="3.20.20.70">
    <property type="entry name" value="Aldolase class I"/>
    <property type="match status" value="1"/>
</dbReference>
<dbReference type="GO" id="GO:0010181">
    <property type="term" value="F:FMN binding"/>
    <property type="evidence" value="ECO:0007669"/>
    <property type="project" value="InterPro"/>
</dbReference>
<dbReference type="PANTHER" id="PTHR22893">
    <property type="entry name" value="NADH OXIDOREDUCTASE-RELATED"/>
    <property type="match status" value="1"/>
</dbReference>
<sequence length="396" mass="43101">MSSSAKLFEPFTLGDIQLKHRVVMAPMTRLRAGQEDGIPSEWAAEYYSSRATEGGLIVTEASITAPSARVWPFQPGLWSEDQVAGWRKVTDAVHAKGGKIIAQIAAAGRVAVPGFSPIIYAPSNVHDPTPGAPQPELTVMTEEDIARNVIEHTEAAKNAIKAGFDGVEIHVANGYLLDQFVQSVSNHRTDAYGGSISNRIRFPLQIVRSVSAAIGPSKTGLRISPFGTFQGMREPSILNEQGFEISGPVTTFSTFLEAVYQEVPDFGYIHAVEPRVSGAEDQSTDKINAKDTLQPFREVVEKHDGKLLVAGGYNAVSAREHAEKYDDLVVIGRYFTSNPDLIHRIKNDLPIVKYDRNTFYTQGKEGYLGWPTYDQQAAIAGTAQVKVEAATVQVAA</sequence>
<dbReference type="InterPro" id="IPR045247">
    <property type="entry name" value="Oye-like"/>
</dbReference>
<keyword evidence="4" id="KW-1185">Reference proteome</keyword>
<gene>
    <name evidence="2" type="ORF">I303_07568</name>
    <name evidence="3" type="ORF">I303_107558</name>
</gene>
<protein>
    <recommendedName>
        <fullName evidence="1">NADH:flavin oxidoreductase/NADH oxidase N-terminal domain-containing protein</fullName>
    </recommendedName>
</protein>